<protein>
    <recommendedName>
        <fullName evidence="10">sn-glycerol-3-phosphate transport system permease protein UgpA</fullName>
    </recommendedName>
</protein>
<dbReference type="GO" id="GO:0055085">
    <property type="term" value="P:transmembrane transport"/>
    <property type="evidence" value="ECO:0007669"/>
    <property type="project" value="InterPro"/>
</dbReference>
<dbReference type="Gene3D" id="1.10.3720.10">
    <property type="entry name" value="MetI-like"/>
    <property type="match status" value="1"/>
</dbReference>
<gene>
    <name evidence="13" type="ORF">CVP05_02350</name>
</gene>
<evidence type="ECO:0000256" key="8">
    <source>
        <dbReference type="ARBA" id="ARBA00022989"/>
    </source>
</evidence>
<comment type="subunit">
    <text evidence="3">The complex is composed of two ATP-binding proteins (UgpC), two transmembrane proteins (UgpA and UgpE) and a solute-binding protein (UgpB).</text>
</comment>
<feature type="transmembrane region" description="Helical" evidence="11">
    <location>
        <begin position="155"/>
        <end position="177"/>
    </location>
</feature>
<feature type="transmembrane region" description="Helical" evidence="11">
    <location>
        <begin position="107"/>
        <end position="135"/>
    </location>
</feature>
<feature type="transmembrane region" description="Helical" evidence="11">
    <location>
        <begin position="12"/>
        <end position="31"/>
    </location>
</feature>
<keyword evidence="14" id="KW-1185">Reference proteome</keyword>
<evidence type="ECO:0000256" key="6">
    <source>
        <dbReference type="ARBA" id="ARBA00022519"/>
    </source>
</evidence>
<dbReference type="Proteomes" id="UP000229329">
    <property type="component" value="Unassembled WGS sequence"/>
</dbReference>
<evidence type="ECO:0000313" key="13">
    <source>
        <dbReference type="EMBL" id="PJG86029.1"/>
    </source>
</evidence>
<evidence type="ECO:0000313" key="14">
    <source>
        <dbReference type="Proteomes" id="UP000229329"/>
    </source>
</evidence>
<evidence type="ECO:0000256" key="4">
    <source>
        <dbReference type="ARBA" id="ARBA00022448"/>
    </source>
</evidence>
<dbReference type="OrthoDB" id="9785347at2"/>
<dbReference type="RefSeq" id="WP_100287961.1">
    <property type="nucleotide sequence ID" value="NZ_PHHA01000003.1"/>
</dbReference>
<evidence type="ECO:0000256" key="2">
    <source>
        <dbReference type="ARBA" id="ARBA00008852"/>
    </source>
</evidence>
<accession>A0A2M8S4F6</accession>
<keyword evidence="6" id="KW-0997">Cell inner membrane</keyword>
<evidence type="ECO:0000256" key="5">
    <source>
        <dbReference type="ARBA" id="ARBA00022475"/>
    </source>
</evidence>
<dbReference type="PANTHER" id="PTHR43227">
    <property type="entry name" value="BLL4140 PROTEIN"/>
    <property type="match status" value="1"/>
</dbReference>
<comment type="caution">
    <text evidence="13">The sequence shown here is derived from an EMBL/GenBank/DDBJ whole genome shotgun (WGS) entry which is preliminary data.</text>
</comment>
<feature type="transmembrane region" description="Helical" evidence="11">
    <location>
        <begin position="74"/>
        <end position="95"/>
    </location>
</feature>
<sequence>MKIHYTQYRLLPWLLLLPQLFIIAVFFYWPAIQSLYQSFQMQDIFGSVSYWVGFDNFKQLFDDPTYWDSVYTTVYFSFWVTLLGLGLSLFLAFFMQRVIKGVVFYRTFLILPYAVSPIVVGVLWMFMFSPSFGIITYALELIGIDWNHKMNSDQAMWLVIFAAIWKQISYNFLFFYAGLQAIPKSLIEAAAIDGAGPWRRFFTIQFPLLWPTTFFLCVINIVYVFFDTFAIIDSLTQGGPGKATSTLVYRIYFDGFKAMDYGSSAAQSVVLMCFVLLLTVIQFRYMDKKGGY</sequence>
<name>A0A2M8S4F6_9PAST</name>
<reference evidence="13 14" key="1">
    <citation type="submission" date="2017-11" db="EMBL/GenBank/DDBJ databases">
        <title>Reclassification of Bisgaard taxon 7 as Conservatibacter flavescens gen. nov., sp. nov.</title>
        <authorList>
            <person name="Christensen H."/>
        </authorList>
    </citation>
    <scope>NUCLEOTIDE SEQUENCE [LARGE SCALE GENOMIC DNA]</scope>
    <source>
        <strain evidence="13 14">7_4</strain>
    </source>
</reference>
<keyword evidence="5" id="KW-1003">Cell membrane</keyword>
<dbReference type="InterPro" id="IPR000515">
    <property type="entry name" value="MetI-like"/>
</dbReference>
<dbReference type="Pfam" id="PF00528">
    <property type="entry name" value="BPD_transp_1"/>
    <property type="match status" value="1"/>
</dbReference>
<comment type="similarity">
    <text evidence="2">Belongs to the binding-protein-dependent transport system permease family. UgpAE subfamily.</text>
</comment>
<dbReference type="PROSITE" id="PS50928">
    <property type="entry name" value="ABC_TM1"/>
    <property type="match status" value="1"/>
</dbReference>
<evidence type="ECO:0000256" key="9">
    <source>
        <dbReference type="ARBA" id="ARBA00023136"/>
    </source>
</evidence>
<evidence type="ECO:0000256" key="11">
    <source>
        <dbReference type="RuleBase" id="RU363032"/>
    </source>
</evidence>
<evidence type="ECO:0000256" key="7">
    <source>
        <dbReference type="ARBA" id="ARBA00022692"/>
    </source>
</evidence>
<dbReference type="InterPro" id="IPR050809">
    <property type="entry name" value="UgpAE/MalFG_permease"/>
</dbReference>
<keyword evidence="9 11" id="KW-0472">Membrane</keyword>
<feature type="domain" description="ABC transmembrane type-1" evidence="12">
    <location>
        <begin position="70"/>
        <end position="282"/>
    </location>
</feature>
<organism evidence="13 14">
    <name type="scientific">Conservatibacter flavescens</name>
    <dbReference type="NCBI Taxonomy" id="28161"/>
    <lineage>
        <taxon>Bacteria</taxon>
        <taxon>Pseudomonadati</taxon>
        <taxon>Pseudomonadota</taxon>
        <taxon>Gammaproteobacteria</taxon>
        <taxon>Pasteurellales</taxon>
        <taxon>Pasteurellaceae</taxon>
        <taxon>Conservatibacter</taxon>
    </lineage>
</organism>
<keyword evidence="7 11" id="KW-0812">Transmembrane</keyword>
<dbReference type="GO" id="GO:0005886">
    <property type="term" value="C:plasma membrane"/>
    <property type="evidence" value="ECO:0007669"/>
    <property type="project" value="UniProtKB-SubCell"/>
</dbReference>
<proteinExistence type="inferred from homology"/>
<evidence type="ECO:0000256" key="10">
    <source>
        <dbReference type="ARBA" id="ARBA00040780"/>
    </source>
</evidence>
<evidence type="ECO:0000256" key="3">
    <source>
        <dbReference type="ARBA" id="ARBA00011557"/>
    </source>
</evidence>
<dbReference type="PANTHER" id="PTHR43227:SF9">
    <property type="entry name" value="SN-GLYCEROL-3-PHOSPHATE TRANSPORT SYSTEM PERMEASE PROTEIN UGPA"/>
    <property type="match status" value="1"/>
</dbReference>
<dbReference type="CDD" id="cd06261">
    <property type="entry name" value="TM_PBP2"/>
    <property type="match status" value="1"/>
</dbReference>
<dbReference type="EMBL" id="PHHA01000003">
    <property type="protein sequence ID" value="PJG86029.1"/>
    <property type="molecule type" value="Genomic_DNA"/>
</dbReference>
<keyword evidence="8 11" id="KW-1133">Transmembrane helix</keyword>
<dbReference type="NCBIfam" id="NF007852">
    <property type="entry name" value="PRK10561.1"/>
    <property type="match status" value="1"/>
</dbReference>
<feature type="transmembrane region" description="Helical" evidence="11">
    <location>
        <begin position="208"/>
        <end position="226"/>
    </location>
</feature>
<dbReference type="SUPFAM" id="SSF161098">
    <property type="entry name" value="MetI-like"/>
    <property type="match status" value="1"/>
</dbReference>
<dbReference type="AlphaFoldDB" id="A0A2M8S4F6"/>
<comment type="subcellular location">
    <subcellularLocation>
        <location evidence="1">Cell inner membrane</location>
        <topology evidence="1">Multi-pass membrane protein</topology>
    </subcellularLocation>
    <subcellularLocation>
        <location evidence="11">Cell membrane</location>
        <topology evidence="11">Multi-pass membrane protein</topology>
    </subcellularLocation>
</comment>
<evidence type="ECO:0000259" key="12">
    <source>
        <dbReference type="PROSITE" id="PS50928"/>
    </source>
</evidence>
<keyword evidence="4 11" id="KW-0813">Transport</keyword>
<feature type="transmembrane region" description="Helical" evidence="11">
    <location>
        <begin position="265"/>
        <end position="285"/>
    </location>
</feature>
<evidence type="ECO:0000256" key="1">
    <source>
        <dbReference type="ARBA" id="ARBA00004429"/>
    </source>
</evidence>
<dbReference type="InterPro" id="IPR035906">
    <property type="entry name" value="MetI-like_sf"/>
</dbReference>